<dbReference type="InterPro" id="IPR029063">
    <property type="entry name" value="SAM-dependent_MTases_sf"/>
</dbReference>
<feature type="active site" evidence="5">
    <location>
        <position position="157"/>
    </location>
</feature>
<sequence>MPRNPRKKVGRKKGYRRFIGRKGKDHSFYNRKKGMIEHPTNDNDSSQVETMKQAQESVSLKDDSLVFHGFGDMEDHKKPARVLSLFDYGISVGRYCLDKLKIAVQCYYSSEIDEKALKLQRYNFGDKVIPLGCIKNITSDMLRSLGNIDILLAAPPCQGFSPANAKRLGLPGENGKLFKELTRILKDLQKINEENNTKLYFLCENVRSMEKEVRAEITRSIGCEPFVHNAKKYGYMKRARLFWNNFPQIEDEENNSNEGGHLGDILSCNRTANVMILPTLTTTYQSQITGKKDRKLPVLDDGKESVLLTVEKERAFGLPTSFTDGADLSIGDRSKLLGQAWCANSMLEIMKPLTKVFKTYD</sequence>
<dbReference type="PANTHER" id="PTHR23068">
    <property type="entry name" value="DNA CYTOSINE-5- -METHYLTRANSFERASE 3-RELATED"/>
    <property type="match status" value="1"/>
</dbReference>
<dbReference type="PROSITE" id="PS51679">
    <property type="entry name" value="SAM_MT_C5"/>
    <property type="match status" value="1"/>
</dbReference>
<evidence type="ECO:0000256" key="6">
    <source>
        <dbReference type="SAM" id="MobiDB-lite"/>
    </source>
</evidence>
<dbReference type="GeneID" id="117646370"/>
<feature type="compositionally biased region" description="Basic residues" evidence="6">
    <location>
        <begin position="22"/>
        <end position="33"/>
    </location>
</feature>
<evidence type="ECO:0000256" key="5">
    <source>
        <dbReference type="PROSITE-ProRule" id="PRU01016"/>
    </source>
</evidence>
<comment type="similarity">
    <text evidence="5">Belongs to the class I-like SAM-binding methyltransferase superfamily. C5-methyltransferase family.</text>
</comment>
<dbReference type="InterPro" id="IPR050390">
    <property type="entry name" value="C5-Methyltransferase"/>
</dbReference>
<dbReference type="EC" id="2.1.1.37" evidence="1"/>
<dbReference type="Gene3D" id="3.40.50.150">
    <property type="entry name" value="Vaccinia Virus protein VP39"/>
    <property type="match status" value="1"/>
</dbReference>
<dbReference type="GO" id="GO:0003886">
    <property type="term" value="F:DNA (cytosine-5-)-methyltransferase activity"/>
    <property type="evidence" value="ECO:0007669"/>
    <property type="project" value="UniProtKB-EC"/>
</dbReference>
<dbReference type="OrthoDB" id="641149at2759"/>
<dbReference type="InParanoid" id="A0A6P8YZP5"/>
<gene>
    <name evidence="8" type="primary">LOC117646370</name>
</gene>
<keyword evidence="3 5" id="KW-0808">Transferase</keyword>
<dbReference type="PANTHER" id="PTHR23068:SF25">
    <property type="entry name" value="DNA (CYTOSINE-5)-METHYLTRANSFERASE DRM2"/>
    <property type="match status" value="1"/>
</dbReference>
<dbReference type="GO" id="GO:0032259">
    <property type="term" value="P:methylation"/>
    <property type="evidence" value="ECO:0007669"/>
    <property type="project" value="UniProtKB-KW"/>
</dbReference>
<dbReference type="SUPFAM" id="SSF53335">
    <property type="entry name" value="S-adenosyl-L-methionine-dependent methyltransferases"/>
    <property type="match status" value="1"/>
</dbReference>
<evidence type="ECO:0000256" key="3">
    <source>
        <dbReference type="ARBA" id="ARBA00022679"/>
    </source>
</evidence>
<organism evidence="8">
    <name type="scientific">Thrips palmi</name>
    <name type="common">Melon thrips</name>
    <dbReference type="NCBI Taxonomy" id="161013"/>
    <lineage>
        <taxon>Eukaryota</taxon>
        <taxon>Metazoa</taxon>
        <taxon>Ecdysozoa</taxon>
        <taxon>Arthropoda</taxon>
        <taxon>Hexapoda</taxon>
        <taxon>Insecta</taxon>
        <taxon>Pterygota</taxon>
        <taxon>Neoptera</taxon>
        <taxon>Paraneoptera</taxon>
        <taxon>Thysanoptera</taxon>
        <taxon>Terebrantia</taxon>
        <taxon>Thripoidea</taxon>
        <taxon>Thripidae</taxon>
        <taxon>Thrips</taxon>
    </lineage>
</organism>
<keyword evidence="7" id="KW-1185">Reference proteome</keyword>
<evidence type="ECO:0000256" key="2">
    <source>
        <dbReference type="ARBA" id="ARBA00022603"/>
    </source>
</evidence>
<evidence type="ECO:0000313" key="7">
    <source>
        <dbReference type="Proteomes" id="UP000515158"/>
    </source>
</evidence>
<keyword evidence="4 5" id="KW-0949">S-adenosyl-L-methionine</keyword>
<dbReference type="Proteomes" id="UP000515158">
    <property type="component" value="Unplaced"/>
</dbReference>
<dbReference type="RefSeq" id="XP_034243140.1">
    <property type="nucleotide sequence ID" value="XM_034387249.1"/>
</dbReference>
<protein>
    <recommendedName>
        <fullName evidence="1">DNA (cytosine-5-)-methyltransferase</fullName>
        <ecNumber evidence="1">2.1.1.37</ecNumber>
    </recommendedName>
</protein>
<feature type="region of interest" description="Disordered" evidence="6">
    <location>
        <begin position="22"/>
        <end position="46"/>
    </location>
</feature>
<evidence type="ECO:0000256" key="4">
    <source>
        <dbReference type="ARBA" id="ARBA00022691"/>
    </source>
</evidence>
<accession>A0A6P8YZP5</accession>
<dbReference type="InterPro" id="IPR001525">
    <property type="entry name" value="C5_MeTfrase"/>
</dbReference>
<evidence type="ECO:0000256" key="1">
    <source>
        <dbReference type="ARBA" id="ARBA00011975"/>
    </source>
</evidence>
<proteinExistence type="inferred from homology"/>
<name>A0A6P8YZP5_THRPL</name>
<dbReference type="GO" id="GO:0005634">
    <property type="term" value="C:nucleus"/>
    <property type="evidence" value="ECO:0007669"/>
    <property type="project" value="TreeGrafter"/>
</dbReference>
<reference evidence="8" key="1">
    <citation type="submission" date="2025-08" db="UniProtKB">
        <authorList>
            <consortium name="RefSeq"/>
        </authorList>
    </citation>
    <scope>IDENTIFICATION</scope>
    <source>
        <tissue evidence="8">Total insect</tissue>
    </source>
</reference>
<dbReference type="KEGG" id="tpal:117646370"/>
<evidence type="ECO:0000313" key="8">
    <source>
        <dbReference type="RefSeq" id="XP_034243140.1"/>
    </source>
</evidence>
<dbReference type="Pfam" id="PF00145">
    <property type="entry name" value="DNA_methylase"/>
    <property type="match status" value="1"/>
</dbReference>
<keyword evidence="2 5" id="KW-0489">Methyltransferase</keyword>
<dbReference type="AlphaFoldDB" id="A0A6P8YZP5"/>